<feature type="binding site" evidence="10">
    <location>
        <position position="8"/>
    </location>
    <ligand>
        <name>Mn(2+)</name>
        <dbReference type="ChEBI" id="CHEBI:29035"/>
        <label>1</label>
    </ligand>
</feature>
<dbReference type="NCBIfam" id="TIGR01854">
    <property type="entry name" value="lipid_A_lpxH"/>
    <property type="match status" value="1"/>
</dbReference>
<dbReference type="InterPro" id="IPR010138">
    <property type="entry name" value="UDP-diacylglucosamine_Hdrlase"/>
</dbReference>
<feature type="binding site" evidence="10">
    <location>
        <position position="160"/>
    </location>
    <ligand>
        <name>substrate</name>
    </ligand>
</feature>
<keyword evidence="7 10" id="KW-0443">Lipid metabolism</keyword>
<dbReference type="InterPro" id="IPR029052">
    <property type="entry name" value="Metallo-depent_PP-like"/>
</dbReference>
<evidence type="ECO:0000256" key="5">
    <source>
        <dbReference type="ARBA" id="ARBA00022723"/>
    </source>
</evidence>
<feature type="binding site" evidence="10">
    <location>
        <begin position="79"/>
        <end position="80"/>
    </location>
    <ligand>
        <name>substrate</name>
    </ligand>
</feature>
<feature type="binding site" evidence="10">
    <location>
        <position position="122"/>
    </location>
    <ligand>
        <name>substrate</name>
    </ligand>
</feature>
<dbReference type="SUPFAM" id="SSF56300">
    <property type="entry name" value="Metallo-dependent phosphatases"/>
    <property type="match status" value="1"/>
</dbReference>
<dbReference type="UniPathway" id="UPA00359">
    <property type="reaction ID" value="UER00480"/>
</dbReference>
<dbReference type="InterPro" id="IPR004843">
    <property type="entry name" value="Calcineurin-like_PHP"/>
</dbReference>
<dbReference type="GO" id="GO:0030145">
    <property type="term" value="F:manganese ion binding"/>
    <property type="evidence" value="ECO:0007669"/>
    <property type="project" value="UniProtKB-UniRule"/>
</dbReference>
<keyword evidence="4 10" id="KW-0441">Lipid A biosynthesis</keyword>
<evidence type="ECO:0000313" key="13">
    <source>
        <dbReference type="Proteomes" id="UP000075680"/>
    </source>
</evidence>
<dbReference type="CDD" id="cd07398">
    <property type="entry name" value="MPP_YbbF-LpxH"/>
    <property type="match status" value="1"/>
</dbReference>
<feature type="binding site" evidence="10">
    <location>
        <position position="41"/>
    </location>
    <ligand>
        <name>Mn(2+)</name>
        <dbReference type="ChEBI" id="CHEBI:29035"/>
        <label>2</label>
    </ligand>
</feature>
<feature type="binding site" evidence="10">
    <location>
        <position position="41"/>
    </location>
    <ligand>
        <name>Mn(2+)</name>
        <dbReference type="ChEBI" id="CHEBI:29035"/>
        <label>1</label>
    </ligand>
</feature>
<dbReference type="PANTHER" id="PTHR34990">
    <property type="entry name" value="UDP-2,3-DIACYLGLUCOSAMINE HYDROLASE-RELATED"/>
    <property type="match status" value="1"/>
</dbReference>
<evidence type="ECO:0000256" key="8">
    <source>
        <dbReference type="ARBA" id="ARBA00023136"/>
    </source>
</evidence>
<dbReference type="GO" id="GO:0005737">
    <property type="term" value="C:cytoplasm"/>
    <property type="evidence" value="ECO:0007669"/>
    <property type="project" value="InterPro"/>
</dbReference>
<name>A0A150HNF2_9GAMM</name>
<dbReference type="InterPro" id="IPR043461">
    <property type="entry name" value="LpxH-like"/>
</dbReference>
<evidence type="ECO:0000259" key="11">
    <source>
        <dbReference type="Pfam" id="PF00149"/>
    </source>
</evidence>
<dbReference type="GO" id="GO:0008758">
    <property type="term" value="F:UDP-2,3-diacylglucosamine hydrolase activity"/>
    <property type="evidence" value="ECO:0007669"/>
    <property type="project" value="UniProtKB-UniRule"/>
</dbReference>
<comment type="similarity">
    <text evidence="10">Belongs to the LpxH family.</text>
</comment>
<evidence type="ECO:0000256" key="6">
    <source>
        <dbReference type="ARBA" id="ARBA00022801"/>
    </source>
</evidence>
<evidence type="ECO:0000256" key="10">
    <source>
        <dbReference type="HAMAP-Rule" id="MF_00575"/>
    </source>
</evidence>
<comment type="pathway">
    <text evidence="10">Glycolipid biosynthesis; lipid IV(A) biosynthesis; lipid IV(A) from (3R)-3-hydroxytetradecanoyl-[acyl-carrier-protein] and UDP-N-acetyl-alpha-D-glucosamine: step 4/6.</text>
</comment>
<feature type="binding site" evidence="10">
    <location>
        <position position="193"/>
    </location>
    <ligand>
        <name>Mn(2+)</name>
        <dbReference type="ChEBI" id="CHEBI:29035"/>
        <label>2</label>
    </ligand>
</feature>
<dbReference type="PATRIC" id="fig|52133.18.peg.2158"/>
<protein>
    <recommendedName>
        <fullName evidence="10">UDP-2,3-diacylglucosamine hydrolase</fullName>
        <ecNumber evidence="10">3.6.1.54</ecNumber>
    </recommendedName>
    <alternativeName>
        <fullName evidence="10">UDP-2,3-diacylglucosamine diphosphatase</fullName>
    </alternativeName>
</protein>
<comment type="subcellular location">
    <subcellularLocation>
        <location evidence="10">Cell inner membrane</location>
        <topology evidence="10">Peripheral membrane protein</topology>
        <orientation evidence="10">Cytoplasmic side</orientation>
    </subcellularLocation>
</comment>
<organism evidence="12 13">
    <name type="scientific">Acinetobacter venetianus</name>
    <dbReference type="NCBI Taxonomy" id="52133"/>
    <lineage>
        <taxon>Bacteria</taxon>
        <taxon>Pseudomonadati</taxon>
        <taxon>Pseudomonadota</taxon>
        <taxon>Gammaproteobacteria</taxon>
        <taxon>Moraxellales</taxon>
        <taxon>Moraxellaceae</taxon>
        <taxon>Acinetobacter</taxon>
    </lineage>
</organism>
<dbReference type="PANTHER" id="PTHR34990:SF1">
    <property type="entry name" value="UDP-2,3-DIACYLGLUCOSAMINE HYDROLASE"/>
    <property type="match status" value="1"/>
</dbReference>
<dbReference type="GO" id="GO:0009245">
    <property type="term" value="P:lipid A biosynthetic process"/>
    <property type="evidence" value="ECO:0007669"/>
    <property type="project" value="UniProtKB-UniRule"/>
</dbReference>
<dbReference type="EMBL" id="JRUE01000183">
    <property type="protein sequence ID" value="KXZ67591.1"/>
    <property type="molecule type" value="Genomic_DNA"/>
</dbReference>
<dbReference type="GO" id="GO:0019897">
    <property type="term" value="C:extrinsic component of plasma membrane"/>
    <property type="evidence" value="ECO:0007669"/>
    <property type="project" value="UniProtKB-UniRule"/>
</dbReference>
<comment type="caution">
    <text evidence="12">The sequence shown here is derived from an EMBL/GenBank/DDBJ whole genome shotgun (WGS) entry which is preliminary data.</text>
</comment>
<accession>A0A150HNF2</accession>
<feature type="binding site" evidence="10">
    <location>
        <position position="79"/>
    </location>
    <ligand>
        <name>Mn(2+)</name>
        <dbReference type="ChEBI" id="CHEBI:29035"/>
        <label>2</label>
    </ligand>
</feature>
<keyword evidence="3 10" id="KW-0997">Cell inner membrane</keyword>
<gene>
    <name evidence="10 12" type="primary">lpxH</name>
    <name evidence="12" type="ORF">AVENLUH5627_02084</name>
</gene>
<evidence type="ECO:0000256" key="4">
    <source>
        <dbReference type="ARBA" id="ARBA00022556"/>
    </source>
</evidence>
<dbReference type="NCBIfam" id="NF003743">
    <property type="entry name" value="PRK05340.1"/>
    <property type="match status" value="1"/>
</dbReference>
<feature type="binding site" evidence="10">
    <location>
        <position position="167"/>
    </location>
    <ligand>
        <name>substrate</name>
    </ligand>
</feature>
<evidence type="ECO:0000256" key="1">
    <source>
        <dbReference type="ARBA" id="ARBA00022475"/>
    </source>
</evidence>
<evidence type="ECO:0000256" key="7">
    <source>
        <dbReference type="ARBA" id="ARBA00023098"/>
    </source>
</evidence>
<feature type="binding site" evidence="10">
    <location>
        <position position="114"/>
    </location>
    <ligand>
        <name>Mn(2+)</name>
        <dbReference type="ChEBI" id="CHEBI:29035"/>
        <label>2</label>
    </ligand>
</feature>
<dbReference type="Gene3D" id="3.60.21.10">
    <property type="match status" value="1"/>
</dbReference>
<keyword evidence="8 10" id="KW-0472">Membrane</keyword>
<comment type="catalytic activity">
    <reaction evidence="10">
        <text>UDP-2-N,3-O-bis[(3R)-3-hydroxytetradecanoyl]-alpha-D-glucosamine + H2O = 2-N,3-O-bis[(3R)-3-hydroxytetradecanoyl]-alpha-D-glucosaminyl 1-phosphate + UMP + 2 H(+)</text>
        <dbReference type="Rhea" id="RHEA:25213"/>
        <dbReference type="ChEBI" id="CHEBI:15377"/>
        <dbReference type="ChEBI" id="CHEBI:15378"/>
        <dbReference type="ChEBI" id="CHEBI:57865"/>
        <dbReference type="ChEBI" id="CHEBI:57957"/>
        <dbReference type="ChEBI" id="CHEBI:78847"/>
        <dbReference type="EC" id="3.6.1.54"/>
    </reaction>
</comment>
<evidence type="ECO:0000256" key="9">
    <source>
        <dbReference type="ARBA" id="ARBA00023211"/>
    </source>
</evidence>
<keyword evidence="6 10" id="KW-0378">Hydrolase</keyword>
<keyword evidence="5 10" id="KW-0479">Metal-binding</keyword>
<sequence>MTYLFISDLHLSPDHPRLVRGFLALLQQYQDKNTQLYILGDWFNAWIGDDYTAPWLDEIIQALQSFTNDGNQVYFQVGNRDFALGQKFLNKFNGIQLPDVYTLDIHHKKFRLEHGDALCTDDVAYQRFRKVIRNPVLLGFIKRTPLSFRQKLANGFRKKSSQTKQLKSYDIMDVNAHAVECVIDQVDYLIHGHTHRPEIHQVDNKQRIVLGDWRADSAWILEINPLENYHLDFKQWHY</sequence>
<dbReference type="EC" id="3.6.1.54" evidence="10"/>
<evidence type="ECO:0000256" key="3">
    <source>
        <dbReference type="ARBA" id="ARBA00022519"/>
    </source>
</evidence>
<dbReference type="AlphaFoldDB" id="A0A150HNF2"/>
<dbReference type="Proteomes" id="UP000075680">
    <property type="component" value="Unassembled WGS sequence"/>
</dbReference>
<evidence type="ECO:0000256" key="2">
    <source>
        <dbReference type="ARBA" id="ARBA00022516"/>
    </source>
</evidence>
<reference evidence="12 13" key="1">
    <citation type="journal article" date="2016" name="Sci. Rep.">
        <title>Genomic and phenotypic characterization of the species Acinetobacter venetianus.</title>
        <authorList>
            <person name="Fondi M."/>
            <person name="Maida I."/>
            <person name="Perrin E."/>
            <person name="Orlandini V."/>
            <person name="La Torre L."/>
            <person name="Bosi E."/>
            <person name="Negroni A."/>
            <person name="Zanaroli G."/>
            <person name="Fava F."/>
            <person name="Decorosi F."/>
            <person name="Giovannetti L."/>
            <person name="Viti C."/>
            <person name="Vaneechoutte M."/>
            <person name="Dijkshoorn L."/>
            <person name="Fani R."/>
        </authorList>
    </citation>
    <scope>NUCLEOTIDE SEQUENCE [LARGE SCALE GENOMIC DNA]</scope>
    <source>
        <strain evidence="12 13">LUH5627</strain>
    </source>
</reference>
<dbReference type="Pfam" id="PF00149">
    <property type="entry name" value="Metallophos"/>
    <property type="match status" value="1"/>
</dbReference>
<feature type="binding site" evidence="10">
    <location>
        <position position="164"/>
    </location>
    <ligand>
        <name>substrate</name>
    </ligand>
</feature>
<comment type="function">
    <text evidence="10">Hydrolyzes the pyrophosphate bond of UDP-2,3-diacylglucosamine to yield 2,3-diacylglucosamine 1-phosphate (lipid X) and UMP by catalyzing the attack of water at the alpha-P atom. Involved in the biosynthesis of lipid A, a phosphorylated glycolipid that anchors the lipopolysaccharide to the outer membrane of the cell.</text>
</comment>
<feature type="domain" description="Calcineurin-like phosphoesterase" evidence="11">
    <location>
        <begin position="1"/>
        <end position="197"/>
    </location>
</feature>
<keyword evidence="2 10" id="KW-0444">Lipid biosynthesis</keyword>
<keyword evidence="9 10" id="KW-0464">Manganese</keyword>
<feature type="binding site" evidence="10">
    <location>
        <position position="195"/>
    </location>
    <ligand>
        <name>Mn(2+)</name>
        <dbReference type="ChEBI" id="CHEBI:29035"/>
        <label>1</label>
    </ligand>
</feature>
<dbReference type="RefSeq" id="WP_061519000.1">
    <property type="nucleotide sequence ID" value="NZ_JRUE01000183.1"/>
</dbReference>
<dbReference type="HAMAP" id="MF_00575">
    <property type="entry name" value="LpxH"/>
    <property type="match status" value="1"/>
</dbReference>
<evidence type="ECO:0000313" key="12">
    <source>
        <dbReference type="EMBL" id="KXZ67591.1"/>
    </source>
</evidence>
<comment type="cofactor">
    <cofactor evidence="10">
        <name>Mn(2+)</name>
        <dbReference type="ChEBI" id="CHEBI:29035"/>
    </cofactor>
    <text evidence="10">Binds 2 Mn(2+) ions per subunit in a binuclear metal center.</text>
</comment>
<proteinExistence type="inferred from homology"/>
<feature type="binding site" evidence="10">
    <location>
        <position position="193"/>
    </location>
    <ligand>
        <name>substrate</name>
    </ligand>
</feature>
<keyword evidence="1 10" id="KW-1003">Cell membrane</keyword>
<feature type="binding site" evidence="10">
    <location>
        <position position="10"/>
    </location>
    <ligand>
        <name>Mn(2+)</name>
        <dbReference type="ChEBI" id="CHEBI:29035"/>
        <label>1</label>
    </ligand>
</feature>